<dbReference type="NCBIfam" id="TIGR00051">
    <property type="entry name" value="YbgC/FadM family acyl-CoA thioesterase"/>
    <property type="match status" value="1"/>
</dbReference>
<keyword evidence="2 3" id="KW-0378">Hydrolase</keyword>
<dbReference type="InterPro" id="IPR050563">
    <property type="entry name" value="4-hydroxybenzoyl-CoA_TE"/>
</dbReference>
<accession>C3XAN0</accession>
<comment type="similarity">
    <text evidence="1">Belongs to the 4-hydroxybenzoyl-CoA thioesterase family.</text>
</comment>
<dbReference type="GO" id="GO:0047617">
    <property type="term" value="F:fatty acyl-CoA hydrolase activity"/>
    <property type="evidence" value="ECO:0007669"/>
    <property type="project" value="TreeGrafter"/>
</dbReference>
<dbReference type="EMBL" id="GG658170">
    <property type="protein sequence ID" value="EEO30256.1"/>
    <property type="molecule type" value="Genomic_DNA"/>
</dbReference>
<dbReference type="FunFam" id="3.10.129.10:FF:000004">
    <property type="entry name" value="Tol-pal system-associated acyl-CoA thioesterase"/>
    <property type="match status" value="1"/>
</dbReference>
<dbReference type="InterPro" id="IPR029069">
    <property type="entry name" value="HotDog_dom_sf"/>
</dbReference>
<sequence>MSSLFEWPVRVYYEDTDAEGVVYYANYLKFYERTRTEWLRSLGISQEILKNKHNIIFVVKNVSIDYRRPALLDDELTVTAEVAQLKGASMLFEHTVLKEGDELNKCSVTIVCVDGKTIRPTAIPDEIAKKMRDGLAGN</sequence>
<dbReference type="PANTHER" id="PTHR31793:SF37">
    <property type="entry name" value="ACYL-COA THIOESTER HYDROLASE YBGC"/>
    <property type="match status" value="1"/>
</dbReference>
<dbReference type="NCBIfam" id="TIGR02799">
    <property type="entry name" value="thio_ybgC"/>
    <property type="match status" value="1"/>
</dbReference>
<proteinExistence type="inferred from homology"/>
<dbReference type="eggNOG" id="COG0824">
    <property type="taxonomic scope" value="Bacteria"/>
</dbReference>
<name>C3XAN0_OXAFO</name>
<dbReference type="InterPro" id="IPR006684">
    <property type="entry name" value="YbgC/YbaW"/>
</dbReference>
<dbReference type="HOGENOM" id="CLU_101141_7_1_4"/>
<gene>
    <name evidence="3" type="primary">ybgC</name>
    <name evidence="3" type="ORF">OFBG_01284</name>
</gene>
<dbReference type="Proteomes" id="UP000005089">
    <property type="component" value="Unassembled WGS sequence"/>
</dbReference>
<protein>
    <submittedName>
        <fullName evidence="3">Tol-pal system-associated acyl-CoA thioesterase</fullName>
        <ecNumber evidence="3">3.1.2.-</ecNumber>
    </submittedName>
</protein>
<dbReference type="GeneID" id="77134729"/>
<dbReference type="CDD" id="cd00586">
    <property type="entry name" value="4HBT"/>
    <property type="match status" value="1"/>
</dbReference>
<keyword evidence="4" id="KW-1185">Reference proteome</keyword>
<dbReference type="RefSeq" id="WP_005881299.1">
    <property type="nucleotide sequence ID" value="NZ_CP019430.1"/>
</dbReference>
<dbReference type="OrthoDB" id="9808429at2"/>
<dbReference type="PANTHER" id="PTHR31793">
    <property type="entry name" value="4-HYDROXYBENZOYL-COA THIOESTERASE FAMILY MEMBER"/>
    <property type="match status" value="1"/>
</dbReference>
<organism evidence="3 4">
    <name type="scientific">Oxalobacter formigenes OXCC13</name>
    <dbReference type="NCBI Taxonomy" id="556269"/>
    <lineage>
        <taxon>Bacteria</taxon>
        <taxon>Pseudomonadati</taxon>
        <taxon>Pseudomonadota</taxon>
        <taxon>Betaproteobacteria</taxon>
        <taxon>Burkholderiales</taxon>
        <taxon>Oxalobacteraceae</taxon>
        <taxon>Oxalobacter</taxon>
    </lineage>
</organism>
<dbReference type="AlphaFoldDB" id="C3XAN0"/>
<reference evidence="3 4" key="1">
    <citation type="submission" date="2009-02" db="EMBL/GenBank/DDBJ databases">
        <title>The Genome Sequence of Oxalobacter formigenes OXCC13.</title>
        <authorList>
            <consortium name="The Broad Institute Genome Sequencing Platform"/>
            <person name="Ward D."/>
            <person name="Young S.K."/>
            <person name="Kodira C.D."/>
            <person name="Zeng Q."/>
            <person name="Koehrsen M."/>
            <person name="Alvarado L."/>
            <person name="Berlin A."/>
            <person name="Borenstein D."/>
            <person name="Chen Z."/>
            <person name="Engels R."/>
            <person name="Freedman E."/>
            <person name="Gellesch M."/>
            <person name="Goldberg J."/>
            <person name="Griggs A."/>
            <person name="Gujja S."/>
            <person name="Heiman D."/>
            <person name="Hepburn T."/>
            <person name="Howarth C."/>
            <person name="Jen D."/>
            <person name="Larson L."/>
            <person name="Lewis B."/>
            <person name="Mehta T."/>
            <person name="Park D."/>
            <person name="Pearson M."/>
            <person name="Roberts A."/>
            <person name="Saif S."/>
            <person name="Shea T."/>
            <person name="Shenoy N."/>
            <person name="Sisk P."/>
            <person name="Stolte C."/>
            <person name="Sykes S."/>
            <person name="Walk T."/>
            <person name="White J."/>
            <person name="Yandava C."/>
            <person name="Allison M.J."/>
            <person name="Lander E."/>
            <person name="Nusbaum C."/>
            <person name="Galagan J."/>
            <person name="Birren B."/>
        </authorList>
    </citation>
    <scope>NUCLEOTIDE SEQUENCE [LARGE SCALE GENOMIC DNA]</scope>
    <source>
        <strain evidence="3 4">OXCC13</strain>
    </source>
</reference>
<dbReference type="Gene3D" id="3.10.129.10">
    <property type="entry name" value="Hotdog Thioesterase"/>
    <property type="match status" value="1"/>
</dbReference>
<dbReference type="EC" id="3.1.2.-" evidence="3"/>
<evidence type="ECO:0000256" key="1">
    <source>
        <dbReference type="ARBA" id="ARBA00005953"/>
    </source>
</evidence>
<dbReference type="Pfam" id="PF13279">
    <property type="entry name" value="4HBT_2"/>
    <property type="match status" value="1"/>
</dbReference>
<evidence type="ECO:0000256" key="2">
    <source>
        <dbReference type="ARBA" id="ARBA00022801"/>
    </source>
</evidence>
<evidence type="ECO:0000313" key="4">
    <source>
        <dbReference type="Proteomes" id="UP000005089"/>
    </source>
</evidence>
<evidence type="ECO:0000313" key="3">
    <source>
        <dbReference type="EMBL" id="EEO30256.1"/>
    </source>
</evidence>
<dbReference type="SUPFAM" id="SSF54637">
    <property type="entry name" value="Thioesterase/thiol ester dehydrase-isomerase"/>
    <property type="match status" value="1"/>
</dbReference>
<dbReference type="InterPro" id="IPR014166">
    <property type="entry name" value="Tol-Pal_acyl-CoA_thioesterase"/>
</dbReference>
<dbReference type="PIRSF" id="PIRSF003230">
    <property type="entry name" value="YbgC"/>
    <property type="match status" value="1"/>
</dbReference>
<dbReference type="STRING" id="847.BRW83_0835"/>